<gene>
    <name evidence="1" type="ORF">PHLCEN_2v8038</name>
</gene>
<dbReference type="EMBL" id="MLYV02000812">
    <property type="protein sequence ID" value="PSR77130.1"/>
    <property type="molecule type" value="Genomic_DNA"/>
</dbReference>
<dbReference type="STRING" id="98765.A0A2R6NUS7"/>
<organism evidence="1 2">
    <name type="scientific">Hermanssonia centrifuga</name>
    <dbReference type="NCBI Taxonomy" id="98765"/>
    <lineage>
        <taxon>Eukaryota</taxon>
        <taxon>Fungi</taxon>
        <taxon>Dikarya</taxon>
        <taxon>Basidiomycota</taxon>
        <taxon>Agaricomycotina</taxon>
        <taxon>Agaricomycetes</taxon>
        <taxon>Polyporales</taxon>
        <taxon>Meruliaceae</taxon>
        <taxon>Hermanssonia</taxon>
    </lineage>
</organism>
<evidence type="ECO:0000313" key="2">
    <source>
        <dbReference type="Proteomes" id="UP000186601"/>
    </source>
</evidence>
<dbReference type="Gene3D" id="3.40.50.300">
    <property type="entry name" value="P-loop containing nucleotide triphosphate hydrolases"/>
    <property type="match status" value="1"/>
</dbReference>
<sequence>MDKPPEVAKSSSSRGKIGLAVSTLTLALKITAEATQDLPYVGVIAKTLLVINDIVEFARNLEHSAPERPANPPSTHLPTHRLRAKPQIMYGRESIIEQAVQAVSAPSGHVSIMGTGGVGKTSLALSILHHPDTKKTFGDLRFFISCEGAESGVIGIWRAIVPELGVTETKLERYGLAILGKLESMGPCVICLDNLETPLEAEARMTTEEARLQKNTVQSFLLDIATLENVRLVITLRGNQSPKDIRWPLRIPLKPVDVMSALAIFKDVSGKDGDADAETLVTAVDCLPLAVTLLARIAQYEETNDVLQHWNEKTVSMVKEQRGSDKLSSLEVSIQLSYDQIQSEDAKCLLRISAMLPDGARADLLDSFASHMDSRSGWSELLYLALGEQRGSSFHVLSPIRHYVMSKYPLDPQLVLLLQEHYFSFAENGNGLIHPHIWYSRVQEMGNIEYILLHALGVLTDERARLSAAAESDLDLAEGSDTLKFVRVILQTSRACFGFMRMADYINFAFNSQQLIALVTPLCRWLYNCDPERFRHLYVRCLQLLLETTTLRNTLTSAQVYDCRVKTLAVYSLCKALGQSCCIREATSTEAYICLSNCNWKKAEEVLMVGIQSATDHHDIATMREMLAKAMMNQKRYDEAIETLQLALAHYQDIQDSLGQANAYSTLASVYRYQGGNIAAEERNLKLALAKYQWSRTPHGQSEAHLTLGICQFDQGKLAEAETNIRHALDLHVKLKDLRAQVTERFLLGIICLQLSRIEDTIDYWKPIVQNEGLHISDENHAEYLERIRDLLQEKEEALKDTEGFGELAHIVRDGIFHD</sequence>
<dbReference type="InterPro" id="IPR019734">
    <property type="entry name" value="TPR_rpt"/>
</dbReference>
<dbReference type="PANTHER" id="PTHR47691:SF3">
    <property type="entry name" value="HTH-TYPE TRANSCRIPTIONAL REGULATOR RV0890C-RELATED"/>
    <property type="match status" value="1"/>
</dbReference>
<accession>A0A2R6NUS7</accession>
<reference evidence="1 2" key="1">
    <citation type="submission" date="2018-02" db="EMBL/GenBank/DDBJ databases">
        <title>Genome sequence of the basidiomycete white-rot fungus Phlebia centrifuga.</title>
        <authorList>
            <person name="Granchi Z."/>
            <person name="Peng M."/>
            <person name="de Vries R.P."/>
            <person name="Hilden K."/>
            <person name="Makela M.R."/>
            <person name="Grigoriev I."/>
            <person name="Riley R."/>
        </authorList>
    </citation>
    <scope>NUCLEOTIDE SEQUENCE [LARGE SCALE GENOMIC DNA]</scope>
    <source>
        <strain evidence="1 2">FBCC195</strain>
    </source>
</reference>
<dbReference type="Proteomes" id="UP000186601">
    <property type="component" value="Unassembled WGS sequence"/>
</dbReference>
<name>A0A2R6NUS7_9APHY</name>
<dbReference type="SUPFAM" id="SSF52540">
    <property type="entry name" value="P-loop containing nucleoside triphosphate hydrolases"/>
    <property type="match status" value="1"/>
</dbReference>
<dbReference type="Gene3D" id="1.25.40.10">
    <property type="entry name" value="Tetratricopeptide repeat domain"/>
    <property type="match status" value="1"/>
</dbReference>
<evidence type="ECO:0000313" key="1">
    <source>
        <dbReference type="EMBL" id="PSR77130.1"/>
    </source>
</evidence>
<dbReference type="InterPro" id="IPR011990">
    <property type="entry name" value="TPR-like_helical_dom_sf"/>
</dbReference>
<dbReference type="SMART" id="SM00028">
    <property type="entry name" value="TPR"/>
    <property type="match status" value="2"/>
</dbReference>
<dbReference type="Pfam" id="PF13424">
    <property type="entry name" value="TPR_12"/>
    <property type="match status" value="1"/>
</dbReference>
<proteinExistence type="predicted"/>
<dbReference type="PANTHER" id="PTHR47691">
    <property type="entry name" value="REGULATOR-RELATED"/>
    <property type="match status" value="1"/>
</dbReference>
<comment type="caution">
    <text evidence="1">The sequence shown here is derived from an EMBL/GenBank/DDBJ whole genome shotgun (WGS) entry which is preliminary data.</text>
</comment>
<protein>
    <submittedName>
        <fullName evidence="1">Uncharacterized protein</fullName>
    </submittedName>
</protein>
<dbReference type="OrthoDB" id="1917726at2759"/>
<dbReference type="InterPro" id="IPR027417">
    <property type="entry name" value="P-loop_NTPase"/>
</dbReference>
<keyword evidence="2" id="KW-1185">Reference proteome</keyword>
<dbReference type="SUPFAM" id="SSF48452">
    <property type="entry name" value="TPR-like"/>
    <property type="match status" value="1"/>
</dbReference>
<dbReference type="AlphaFoldDB" id="A0A2R6NUS7"/>